<name>A0ABV0WCW7_9TELE</name>
<comment type="caution">
    <text evidence="1">The sequence shown here is derived from an EMBL/GenBank/DDBJ whole genome shotgun (WGS) entry which is preliminary data.</text>
</comment>
<proteinExistence type="predicted"/>
<protein>
    <submittedName>
        <fullName evidence="1">Uncharacterized protein</fullName>
    </submittedName>
</protein>
<feature type="non-terminal residue" evidence="1">
    <location>
        <position position="157"/>
    </location>
</feature>
<reference evidence="1 2" key="1">
    <citation type="submission" date="2021-06" db="EMBL/GenBank/DDBJ databases">
        <authorList>
            <person name="Palmer J.M."/>
        </authorList>
    </citation>
    <scope>NUCLEOTIDE SEQUENCE [LARGE SCALE GENOMIC DNA]</scope>
    <source>
        <strain evidence="1 2">XR_2019</strain>
        <tissue evidence="1">Muscle</tissue>
    </source>
</reference>
<gene>
    <name evidence="1" type="ORF">XENORESO_021585</name>
</gene>
<evidence type="ECO:0000313" key="1">
    <source>
        <dbReference type="EMBL" id="MEQ2266924.1"/>
    </source>
</evidence>
<dbReference type="Proteomes" id="UP001444071">
    <property type="component" value="Unassembled WGS sequence"/>
</dbReference>
<organism evidence="1 2">
    <name type="scientific">Xenotaenia resolanae</name>
    <dbReference type="NCBI Taxonomy" id="208358"/>
    <lineage>
        <taxon>Eukaryota</taxon>
        <taxon>Metazoa</taxon>
        <taxon>Chordata</taxon>
        <taxon>Craniata</taxon>
        <taxon>Vertebrata</taxon>
        <taxon>Euteleostomi</taxon>
        <taxon>Actinopterygii</taxon>
        <taxon>Neopterygii</taxon>
        <taxon>Teleostei</taxon>
        <taxon>Neoteleostei</taxon>
        <taxon>Acanthomorphata</taxon>
        <taxon>Ovalentaria</taxon>
        <taxon>Atherinomorphae</taxon>
        <taxon>Cyprinodontiformes</taxon>
        <taxon>Goodeidae</taxon>
        <taxon>Xenotaenia</taxon>
    </lineage>
</organism>
<dbReference type="EMBL" id="JAHRIM010040959">
    <property type="protein sequence ID" value="MEQ2266924.1"/>
    <property type="molecule type" value="Genomic_DNA"/>
</dbReference>
<sequence>MADAIERVTWLYLVNDRTGTNHNNNAPFPLAHFRRCGSAPLGWGVAEEAARRDAAVWTGGEFGPEFASRNSNGMRTLKHITADRSKVSFRLDLVLHGQRDFLPLDPRQTSDYGQLLSACSLLMQMLVRGKGPSKNVRTKHTINDHGGIVLCVFREMF</sequence>
<accession>A0ABV0WCW7</accession>
<evidence type="ECO:0000313" key="2">
    <source>
        <dbReference type="Proteomes" id="UP001444071"/>
    </source>
</evidence>
<keyword evidence="2" id="KW-1185">Reference proteome</keyword>